<dbReference type="EMBL" id="JBICBT010001281">
    <property type="protein sequence ID" value="KAL3075305.1"/>
    <property type="molecule type" value="Genomic_DNA"/>
</dbReference>
<evidence type="ECO:0000313" key="2">
    <source>
        <dbReference type="Proteomes" id="UP001620626"/>
    </source>
</evidence>
<protein>
    <submittedName>
        <fullName evidence="1">Uncharacterized protein</fullName>
    </submittedName>
</protein>
<reference evidence="1 2" key="1">
    <citation type="submission" date="2024-10" db="EMBL/GenBank/DDBJ databases">
        <authorList>
            <person name="Kim D."/>
        </authorList>
    </citation>
    <scope>NUCLEOTIDE SEQUENCE [LARGE SCALE GENOMIC DNA]</scope>
    <source>
        <strain evidence="1">BH-2024</strain>
    </source>
</reference>
<sequence>MSDNQTEAEEKMAKAIFISGDGWLAVFDLLPPSQLGLGIALISHRFDFYVDEHFKTRKWTLLKPFLIQSKNGENGTKEMEIASYEELLPIPQIQMPRKVIGFRCIVLYYIDRNAIAFLHGFRQLFASCPINLYSETANERISEFFLRNIWPMIAKNICGMHLFPSVFHSLRKFAPSFLNDCPSLRFIFFNDNKFFFEFSADDSAMASDAKAMAKWFFTPRPYGVPKVFKCELNKKEVRNWPSKIAAFKAAFDDASAPANAIVVIWFPPSFVDSVVPFDQTNKLTRERLALKRANNDDDFLLVRCPIVRDTSKWAKWEKEAIDWRFINQWNKIGMRIDDENDIGDGLLDKTPGPRDL</sequence>
<comment type="caution">
    <text evidence="1">The sequence shown here is derived from an EMBL/GenBank/DDBJ whole genome shotgun (WGS) entry which is preliminary data.</text>
</comment>
<gene>
    <name evidence="1" type="ORF">niasHT_033879</name>
</gene>
<accession>A0ABD2IBU4</accession>
<organism evidence="1 2">
    <name type="scientific">Heterodera trifolii</name>
    <dbReference type="NCBI Taxonomy" id="157864"/>
    <lineage>
        <taxon>Eukaryota</taxon>
        <taxon>Metazoa</taxon>
        <taxon>Ecdysozoa</taxon>
        <taxon>Nematoda</taxon>
        <taxon>Chromadorea</taxon>
        <taxon>Rhabditida</taxon>
        <taxon>Tylenchina</taxon>
        <taxon>Tylenchomorpha</taxon>
        <taxon>Tylenchoidea</taxon>
        <taxon>Heteroderidae</taxon>
        <taxon>Heteroderinae</taxon>
        <taxon>Heterodera</taxon>
    </lineage>
</organism>
<dbReference type="AlphaFoldDB" id="A0ABD2IBU4"/>
<name>A0ABD2IBU4_9BILA</name>
<evidence type="ECO:0000313" key="1">
    <source>
        <dbReference type="EMBL" id="KAL3075305.1"/>
    </source>
</evidence>
<dbReference type="Proteomes" id="UP001620626">
    <property type="component" value="Unassembled WGS sequence"/>
</dbReference>
<proteinExistence type="predicted"/>
<keyword evidence="2" id="KW-1185">Reference proteome</keyword>